<evidence type="ECO:0000259" key="1">
    <source>
        <dbReference type="Pfam" id="PF25375"/>
    </source>
</evidence>
<dbReference type="Proteomes" id="UP000095282">
    <property type="component" value="Unplaced"/>
</dbReference>
<accession>A0A1I7T6G0</accession>
<organism evidence="2 3">
    <name type="scientific">Caenorhabditis tropicalis</name>
    <dbReference type="NCBI Taxonomy" id="1561998"/>
    <lineage>
        <taxon>Eukaryota</taxon>
        <taxon>Metazoa</taxon>
        <taxon>Ecdysozoa</taxon>
        <taxon>Nematoda</taxon>
        <taxon>Chromadorea</taxon>
        <taxon>Rhabditida</taxon>
        <taxon>Rhabditina</taxon>
        <taxon>Rhabditomorpha</taxon>
        <taxon>Rhabditoidea</taxon>
        <taxon>Rhabditidae</taxon>
        <taxon>Peloderinae</taxon>
        <taxon>Caenorhabditis</taxon>
    </lineage>
</organism>
<dbReference type="AlphaFoldDB" id="A0A1I7T6G0"/>
<dbReference type="InterPro" id="IPR040129">
    <property type="entry name" value="Lin-15B-like"/>
</dbReference>
<dbReference type="GO" id="GO:0040027">
    <property type="term" value="P:negative regulation of vulval development"/>
    <property type="evidence" value="ECO:0007669"/>
    <property type="project" value="InterPro"/>
</dbReference>
<feature type="domain" description="Lin-15A/B-like" evidence="1">
    <location>
        <begin position="7"/>
        <end position="108"/>
    </location>
</feature>
<evidence type="ECO:0000313" key="2">
    <source>
        <dbReference type="Proteomes" id="UP000095282"/>
    </source>
</evidence>
<feature type="domain" description="Lin-15A/B-like" evidence="1">
    <location>
        <begin position="139"/>
        <end position="247"/>
    </location>
</feature>
<name>A0A1I7T6G0_9PELO</name>
<dbReference type="eggNOG" id="KOG1121">
    <property type="taxonomic scope" value="Eukaryota"/>
</dbReference>
<dbReference type="PANTHER" id="PTHR22716">
    <property type="entry name" value="ETS CLASS TRANSCRIPTION FACTOR-RELATED-RELATED"/>
    <property type="match status" value="1"/>
</dbReference>
<dbReference type="WBParaSite" id="Csp11.Scaffold522.g2866.t1">
    <property type="protein sequence ID" value="Csp11.Scaffold522.g2866.t1"/>
    <property type="gene ID" value="Csp11.Scaffold522.g2866"/>
</dbReference>
<proteinExistence type="predicted"/>
<evidence type="ECO:0000313" key="3">
    <source>
        <dbReference type="WBParaSite" id="Csp11.Scaffold522.g2866.t1"/>
    </source>
</evidence>
<keyword evidence="2" id="KW-1185">Reference proteome</keyword>
<protein>
    <submittedName>
        <fullName evidence="3">THAP-type domain-containing protein</fullName>
    </submittedName>
</protein>
<dbReference type="Pfam" id="PF25375">
    <property type="entry name" value="Lin-15B"/>
    <property type="match status" value="2"/>
</dbReference>
<dbReference type="InterPro" id="IPR057432">
    <property type="entry name" value="Lin-15A/B-like_dom"/>
</dbReference>
<dbReference type="STRING" id="1561998.A0A1I7T6G0"/>
<sequence length="257" mass="30615">MQFDSPTNEVALKEDKTVLMIGSLLLRELNRHQAHVFVETRRQKLFVCNFHFTNNVRVIFEFLGIKSIREAPKQEMMKRFMSTLNYFCPRMSSTEFMDSLGRFVRKYQVVVGRTETRAPASESLRQQSMKSHVVRPQVEDEEMKIIFYKTEKLVVFVGFILQGKYTLEQVQSFMDQERSLSIHRSDLRQMLRSIFDFLEIRNFRNINRYSIEKMDVLLPIVRSLNPGVSTPWQFCSVLSMFWARYQKEIELNSLFFK</sequence>
<reference evidence="3" key="1">
    <citation type="submission" date="2016-11" db="UniProtKB">
        <authorList>
            <consortium name="WormBaseParasite"/>
        </authorList>
    </citation>
    <scope>IDENTIFICATION</scope>
</reference>